<gene>
    <name evidence="1" type="ORF">K488DRAFT_92403</name>
</gene>
<name>A0ACB8Q445_9AGAM</name>
<evidence type="ECO:0000313" key="2">
    <source>
        <dbReference type="Proteomes" id="UP000814128"/>
    </source>
</evidence>
<dbReference type="Proteomes" id="UP000814128">
    <property type="component" value="Unassembled WGS sequence"/>
</dbReference>
<proteinExistence type="predicted"/>
<sequence length="441" mass="51185">MSQYIRTHYLPVIPQLVHLSHQVTRNPLFPSLSSLPSPVSTFTVTNARNHVFFRCMDDRDMTHSKEPGKTHLFVLTHECCKELEKVVKKAQESLSTVQQFLARIFGKNIDWEIKPEKQALHVELFKFFRMPHLVFTMVKDVVKAVSTDGTSSRAEFLLQWRAMQRGVREMVTVIDFCEKFIPCPVARKEIRETCFLIPGMEQCRTILSGKDLKRFIGVFVKRGVVVYGVLWQDEWWFDENDWHRGDASELCCSVMVEQGLNCISQKTVPVFCLPPQGVRWCFLEKVAHGMLPRVESDGTSKEAHKYSARVWSPRKKHKVVEKKRGLSSQEHYESFTSMNPAFIRHLSTICVPHPHYMMGPTDKYVRAQRWALEHLDLLRDRQGHLASFLPPTHLFYGCKMPQRLHEYIVTTIRLLPTLLQALSAMFLVRLVFDVNACARLQ</sequence>
<protein>
    <submittedName>
        <fullName evidence="1">Uncharacterized protein</fullName>
    </submittedName>
</protein>
<reference evidence="1" key="1">
    <citation type="submission" date="2021-02" db="EMBL/GenBank/DDBJ databases">
        <authorList>
            <consortium name="DOE Joint Genome Institute"/>
            <person name="Ahrendt S."/>
            <person name="Looney B.P."/>
            <person name="Miyauchi S."/>
            <person name="Morin E."/>
            <person name="Drula E."/>
            <person name="Courty P.E."/>
            <person name="Chicoki N."/>
            <person name="Fauchery L."/>
            <person name="Kohler A."/>
            <person name="Kuo A."/>
            <person name="Labutti K."/>
            <person name="Pangilinan J."/>
            <person name="Lipzen A."/>
            <person name="Riley R."/>
            <person name="Andreopoulos W."/>
            <person name="He G."/>
            <person name="Johnson J."/>
            <person name="Barry K.W."/>
            <person name="Grigoriev I.V."/>
            <person name="Nagy L."/>
            <person name="Hibbett D."/>
            <person name="Henrissat B."/>
            <person name="Matheny P.B."/>
            <person name="Labbe J."/>
            <person name="Martin F."/>
        </authorList>
    </citation>
    <scope>NUCLEOTIDE SEQUENCE</scope>
    <source>
        <strain evidence="1">EC-137</strain>
    </source>
</reference>
<organism evidence="1 2">
    <name type="scientific">Vararia minispora EC-137</name>
    <dbReference type="NCBI Taxonomy" id="1314806"/>
    <lineage>
        <taxon>Eukaryota</taxon>
        <taxon>Fungi</taxon>
        <taxon>Dikarya</taxon>
        <taxon>Basidiomycota</taxon>
        <taxon>Agaricomycotina</taxon>
        <taxon>Agaricomycetes</taxon>
        <taxon>Russulales</taxon>
        <taxon>Lachnocladiaceae</taxon>
        <taxon>Vararia</taxon>
    </lineage>
</organism>
<comment type="caution">
    <text evidence="1">The sequence shown here is derived from an EMBL/GenBank/DDBJ whole genome shotgun (WGS) entry which is preliminary data.</text>
</comment>
<keyword evidence="2" id="KW-1185">Reference proteome</keyword>
<reference evidence="1" key="2">
    <citation type="journal article" date="2022" name="New Phytol.">
        <title>Evolutionary transition to the ectomycorrhizal habit in the genomes of a hyperdiverse lineage of mushroom-forming fungi.</title>
        <authorList>
            <person name="Looney B."/>
            <person name="Miyauchi S."/>
            <person name="Morin E."/>
            <person name="Drula E."/>
            <person name="Courty P.E."/>
            <person name="Kohler A."/>
            <person name="Kuo A."/>
            <person name="LaButti K."/>
            <person name="Pangilinan J."/>
            <person name="Lipzen A."/>
            <person name="Riley R."/>
            <person name="Andreopoulos W."/>
            <person name="He G."/>
            <person name="Johnson J."/>
            <person name="Nolan M."/>
            <person name="Tritt A."/>
            <person name="Barry K.W."/>
            <person name="Grigoriev I.V."/>
            <person name="Nagy L.G."/>
            <person name="Hibbett D."/>
            <person name="Henrissat B."/>
            <person name="Matheny P.B."/>
            <person name="Labbe J."/>
            <person name="Martin F.M."/>
        </authorList>
    </citation>
    <scope>NUCLEOTIDE SEQUENCE</scope>
    <source>
        <strain evidence="1">EC-137</strain>
    </source>
</reference>
<accession>A0ACB8Q445</accession>
<evidence type="ECO:0000313" key="1">
    <source>
        <dbReference type="EMBL" id="KAI0026521.1"/>
    </source>
</evidence>
<dbReference type="EMBL" id="MU274448">
    <property type="protein sequence ID" value="KAI0026521.1"/>
    <property type="molecule type" value="Genomic_DNA"/>
</dbReference>